<gene>
    <name evidence="1" type="ORF">V6R90_00625</name>
</gene>
<evidence type="ECO:0000313" key="2">
    <source>
        <dbReference type="Proteomes" id="UP001482520"/>
    </source>
</evidence>
<accession>A0ABV1NTD9</accession>
<sequence>MDQQPNGRWLPTGATYEESTVDWARLNRYAQRVARETSVVPEAPVGRTVTTRVPRTVERHTKGLLGFGRRTFSEVQEVETTAEETVVGEHWPLHK</sequence>
<organism evidence="1 2">
    <name type="scientific">Nocardioides kribbensis</name>
    <dbReference type="NCBI Taxonomy" id="305517"/>
    <lineage>
        <taxon>Bacteria</taxon>
        <taxon>Bacillati</taxon>
        <taxon>Actinomycetota</taxon>
        <taxon>Actinomycetes</taxon>
        <taxon>Propionibacteriales</taxon>
        <taxon>Nocardioidaceae</taxon>
        <taxon>Nocardioides</taxon>
    </lineage>
</organism>
<proteinExistence type="predicted"/>
<name>A0ABV1NTD9_9ACTN</name>
<dbReference type="RefSeq" id="WP_349803457.1">
    <property type="nucleotide sequence ID" value="NZ_JBEGDP010000001.1"/>
</dbReference>
<reference evidence="1 2" key="1">
    <citation type="submission" date="2024-02" db="EMBL/GenBank/DDBJ databases">
        <title>Full genome sequence of Nocardioides kribbensis.</title>
        <authorList>
            <person name="Poletto B.L."/>
            <person name="Silva G."/>
            <person name="Galante D."/>
            <person name="Campos K.R."/>
            <person name="Santos M.B.N."/>
            <person name="Sacchi C.T."/>
        </authorList>
    </citation>
    <scope>NUCLEOTIDE SEQUENCE [LARGE SCALE GENOMIC DNA]</scope>
    <source>
        <strain evidence="1 2">O4R</strain>
    </source>
</reference>
<keyword evidence="2" id="KW-1185">Reference proteome</keyword>
<protein>
    <submittedName>
        <fullName evidence="1">Uncharacterized protein</fullName>
    </submittedName>
</protein>
<dbReference type="EMBL" id="JBEGDP010000001">
    <property type="protein sequence ID" value="MEQ7845761.1"/>
    <property type="molecule type" value="Genomic_DNA"/>
</dbReference>
<comment type="caution">
    <text evidence="1">The sequence shown here is derived from an EMBL/GenBank/DDBJ whole genome shotgun (WGS) entry which is preliminary data.</text>
</comment>
<evidence type="ECO:0000313" key="1">
    <source>
        <dbReference type="EMBL" id="MEQ7845761.1"/>
    </source>
</evidence>
<dbReference type="Proteomes" id="UP001482520">
    <property type="component" value="Unassembled WGS sequence"/>
</dbReference>